<reference evidence="3" key="1">
    <citation type="journal article" date="2018" name="Nat. Microbiol.">
        <title>Leveraging single-cell genomics to expand the fungal tree of life.</title>
        <authorList>
            <person name="Ahrendt S.R."/>
            <person name="Quandt C.A."/>
            <person name="Ciobanu D."/>
            <person name="Clum A."/>
            <person name="Salamov A."/>
            <person name="Andreopoulos B."/>
            <person name="Cheng J.F."/>
            <person name="Woyke T."/>
            <person name="Pelin A."/>
            <person name="Henrissat B."/>
            <person name="Reynolds N.K."/>
            <person name="Benny G.L."/>
            <person name="Smith M.E."/>
            <person name="James T.Y."/>
            <person name="Grigoriev I.V."/>
        </authorList>
    </citation>
    <scope>NUCLEOTIDE SEQUENCE [LARGE SCALE GENOMIC DNA]</scope>
    <source>
        <strain evidence="3">Baker2002</strain>
    </source>
</reference>
<accession>A0A4P9ZF59</accession>
<gene>
    <name evidence="2" type="ORF">METBISCDRAFT_30161</name>
</gene>
<proteinExistence type="predicted"/>
<feature type="region of interest" description="Disordered" evidence="1">
    <location>
        <begin position="493"/>
        <end position="516"/>
    </location>
</feature>
<dbReference type="AlphaFoldDB" id="A0A4P9ZF59"/>
<dbReference type="InterPro" id="IPR051710">
    <property type="entry name" value="Phosphatase_SH3-domain"/>
</dbReference>
<evidence type="ECO:0000313" key="3">
    <source>
        <dbReference type="Proteomes" id="UP000268321"/>
    </source>
</evidence>
<dbReference type="Gene3D" id="3.40.50.1240">
    <property type="entry name" value="Phosphoglycerate mutase-like"/>
    <property type="match status" value="1"/>
</dbReference>
<protein>
    <recommendedName>
        <fullName evidence="4">Phosphoglycerate mutase-like protein</fullName>
    </recommendedName>
</protein>
<dbReference type="EMBL" id="ML004441">
    <property type="protein sequence ID" value="RKP31448.1"/>
    <property type="molecule type" value="Genomic_DNA"/>
</dbReference>
<dbReference type="OrthoDB" id="3898179at2759"/>
<evidence type="ECO:0000313" key="2">
    <source>
        <dbReference type="EMBL" id="RKP31448.1"/>
    </source>
</evidence>
<dbReference type="InterPro" id="IPR029033">
    <property type="entry name" value="His_PPase_superfam"/>
</dbReference>
<feature type="compositionally biased region" description="Low complexity" evidence="1">
    <location>
        <begin position="507"/>
        <end position="516"/>
    </location>
</feature>
<dbReference type="SUPFAM" id="SSF53254">
    <property type="entry name" value="Phosphoglycerate mutase-like"/>
    <property type="match status" value="1"/>
</dbReference>
<keyword evidence="3" id="KW-1185">Reference proteome</keyword>
<dbReference type="Proteomes" id="UP000268321">
    <property type="component" value="Unassembled WGS sequence"/>
</dbReference>
<dbReference type="PANTHER" id="PTHR16469:SF27">
    <property type="entry name" value="UBIQUITIN-ASSOCIATED AND SH3 DOMAIN-CONTAINING BA-RELATED"/>
    <property type="match status" value="1"/>
</dbReference>
<dbReference type="PANTHER" id="PTHR16469">
    <property type="entry name" value="UBIQUITIN-ASSOCIATED AND SH3 DOMAIN-CONTAINING BA-RELATED"/>
    <property type="match status" value="1"/>
</dbReference>
<organism evidence="2 3">
    <name type="scientific">Metschnikowia bicuspidata</name>
    <dbReference type="NCBI Taxonomy" id="27322"/>
    <lineage>
        <taxon>Eukaryota</taxon>
        <taxon>Fungi</taxon>
        <taxon>Dikarya</taxon>
        <taxon>Ascomycota</taxon>
        <taxon>Saccharomycotina</taxon>
        <taxon>Pichiomycetes</taxon>
        <taxon>Metschnikowiaceae</taxon>
        <taxon>Metschnikowia</taxon>
    </lineage>
</organism>
<name>A0A4P9ZF59_9ASCO</name>
<evidence type="ECO:0008006" key="4">
    <source>
        <dbReference type="Google" id="ProtNLM"/>
    </source>
</evidence>
<sequence length="551" mass="62044">MAELCFIRHGPRSDLSNASPLYPDARAFDQLVTVGAIDMAADLAEQILALALFGGTHKKNVAVHFSPYLRCCQSADLLVSALKSRLTERVPEAIVRFQLLCDFALSEWIHDQMKNKPPYIDSTEAYQMYTPNLQAVKNRELVLNFRPTTLLGPWNEPGLSFKEFLERCRTYFKKLLATYEGESHQNDLVVVVTHGYVVSNILSYFTSHPVFEEIPEYGFNFATKRSGQWVLEKDCLGVLECDPYLNGNLKLETDIVYYKTNFTKKTDFNPKKQYPGVGFQKLKADEPRQSFRITSVKKGPSIKAQNPLCSAARDWNAQDSNKFTIKAVFKMKAMQDSAFKKAFSIVNHPIRPVTPEVSPNLAPARSNSTINLSKLHSNEEIYRPLKLRYSLASDIPVGYLNSKLSSQVNSHLSLLHFNGRSSNGSLLDLARNDQLLIGLNSPRDKDAALTTNMNEVVSRLSRIRSLQRRRQLSNKDDLFTLQFNISAATESKSLDAPSLANPPPAPSTASPAPRSSTHLKSVFYSFSSNSSDELDDNKDDQYVWFGQNFTR</sequence>
<evidence type="ECO:0000256" key="1">
    <source>
        <dbReference type="SAM" id="MobiDB-lite"/>
    </source>
</evidence>